<protein>
    <submittedName>
        <fullName evidence="3">Alpha/beta fold hydrolase</fullName>
    </submittedName>
</protein>
<proteinExistence type="predicted"/>
<dbReference type="KEGG" id="trb:HB776_18980"/>
<accession>A0A7G6U222</accession>
<dbReference type="InterPro" id="IPR000639">
    <property type="entry name" value="Epox_hydrolase-like"/>
</dbReference>
<dbReference type="GO" id="GO:0016787">
    <property type="term" value="F:hydrolase activity"/>
    <property type="evidence" value="ECO:0007669"/>
    <property type="project" value="UniProtKB-KW"/>
</dbReference>
<dbReference type="PANTHER" id="PTHR43329">
    <property type="entry name" value="EPOXIDE HYDROLASE"/>
    <property type="match status" value="1"/>
</dbReference>
<reference evidence="4" key="1">
    <citation type="journal article" date="2020" name="Mol. Plant Microbe">
        <title>Rhizobial microsymbionts of the narrowly endemic Oxytropis species growing in Kamchatka are characterized by significant genetic diversity and possess a set of genes that are associated with T3SS and T6SS secretion systems and can affect the development of symbiosis.</title>
        <authorList>
            <person name="Safronova V."/>
            <person name="Guro P."/>
            <person name="Sazanova A."/>
            <person name="Kuznetsova I."/>
            <person name="Belimov A."/>
            <person name="Yakubov V."/>
            <person name="Chirak E."/>
            <person name="Afonin A."/>
            <person name="Gogolev Y."/>
            <person name="Andronov E."/>
            <person name="Tikhonovich I."/>
        </authorList>
    </citation>
    <scope>NUCLEOTIDE SEQUENCE [LARGE SCALE GENOMIC DNA]</scope>
    <source>
        <strain evidence="4">581</strain>
    </source>
</reference>
<dbReference type="EMBL" id="CP050292">
    <property type="protein sequence ID" value="QND73054.1"/>
    <property type="molecule type" value="Genomic_DNA"/>
</dbReference>
<dbReference type="AlphaFoldDB" id="A0A7G6U222"/>
<dbReference type="Pfam" id="PF00561">
    <property type="entry name" value="Abhydrolase_1"/>
    <property type="match status" value="1"/>
</dbReference>
<keyword evidence="1 3" id="KW-0378">Hydrolase</keyword>
<dbReference type="SUPFAM" id="SSF53474">
    <property type="entry name" value="alpha/beta-Hydrolases"/>
    <property type="match status" value="1"/>
</dbReference>
<name>A0A7G6U222_9BRAD</name>
<sequence length="436" mass="48160">MAATRSTALRLSISSGIRPISNWWPASNASCLFTVLALECTHAAAQVQHGGDVTPIDPNILPAGIRSRFVEDINGLRVHVLEAGFETKGRPCVLLVHGFPELAFSWRKVMPQLAAAGYHVIAPDQRGYGRTTGWSADYDGDLRPFNLLNLVRDAVGLVAAFGYRHVDAVVGHDYGSSVAAWCALVRPDIFRSVVLMSAPFAGPPPLPFGTADQPALPKAEDPVHRDLAALPRPRIHYQWYYATREANAHMQHAPQGVHDFLRAYYHHKSADWSGNTPTPLQGWTANELAKLPTYYVMDRDQTMAETVAAEMPTPEQIASCKWLPDNELAFYAGEYARTGFQGGLQWYRCNTTGAFNADYETFAGRTIDVPSAFISGKQDWGIYQRPGAIETMQNSACTNMRAVHLIDGAGHWVQQEQPEEVSRLLLEFLKDNGPRS</sequence>
<evidence type="ECO:0000313" key="3">
    <source>
        <dbReference type="EMBL" id="QND73054.1"/>
    </source>
</evidence>
<dbReference type="InterPro" id="IPR029058">
    <property type="entry name" value="AB_hydrolase_fold"/>
</dbReference>
<evidence type="ECO:0000313" key="4">
    <source>
        <dbReference type="Proteomes" id="UP000515291"/>
    </source>
</evidence>
<feature type="domain" description="AB hydrolase-1" evidence="2">
    <location>
        <begin position="91"/>
        <end position="217"/>
    </location>
</feature>
<gene>
    <name evidence="3" type="ORF">HB776_18980</name>
</gene>
<dbReference type="InterPro" id="IPR000073">
    <property type="entry name" value="AB_hydrolase_1"/>
</dbReference>
<dbReference type="Proteomes" id="UP000515291">
    <property type="component" value="Chromosome"/>
</dbReference>
<evidence type="ECO:0000256" key="1">
    <source>
        <dbReference type="ARBA" id="ARBA00022801"/>
    </source>
</evidence>
<dbReference type="PRINTS" id="PR00111">
    <property type="entry name" value="ABHYDROLASE"/>
</dbReference>
<organism evidence="3 4">
    <name type="scientific">Tardiphaga robiniae</name>
    <dbReference type="NCBI Taxonomy" id="943830"/>
    <lineage>
        <taxon>Bacteria</taxon>
        <taxon>Pseudomonadati</taxon>
        <taxon>Pseudomonadota</taxon>
        <taxon>Alphaproteobacteria</taxon>
        <taxon>Hyphomicrobiales</taxon>
        <taxon>Nitrobacteraceae</taxon>
        <taxon>Tardiphaga</taxon>
    </lineage>
</organism>
<dbReference type="Gene3D" id="3.40.50.1820">
    <property type="entry name" value="alpha/beta hydrolase"/>
    <property type="match status" value="1"/>
</dbReference>
<dbReference type="PRINTS" id="PR00412">
    <property type="entry name" value="EPOXHYDRLASE"/>
</dbReference>
<evidence type="ECO:0000259" key="2">
    <source>
        <dbReference type="Pfam" id="PF00561"/>
    </source>
</evidence>